<dbReference type="HOGENOM" id="CLU_159741_0_0_2"/>
<dbReference type="eggNOG" id="arCOG04658">
    <property type="taxonomic scope" value="Archaea"/>
</dbReference>
<reference evidence="2 3" key="1">
    <citation type="submission" date="2014-01" db="EMBL/GenBank/DDBJ databases">
        <authorList>
            <consortium name="DOE Joint Genome Institute"/>
            <person name="Anderson I."/>
            <person name="Huntemann M."/>
            <person name="Han J."/>
            <person name="Chen A."/>
            <person name="Kyrpides N."/>
            <person name="Mavromatis K."/>
            <person name="Markowitz V."/>
            <person name="Palaniappan K."/>
            <person name="Ivanova N."/>
            <person name="Schaumberg A."/>
            <person name="Pati A."/>
            <person name="Liolios K."/>
            <person name="Nordberg H.P."/>
            <person name="Cantor M.N."/>
            <person name="Hua S.X."/>
            <person name="Woyke T."/>
        </authorList>
    </citation>
    <scope>NUCLEOTIDE SEQUENCE [LARGE SCALE GENOMIC DNA]</scope>
    <source>
        <strain evidence="2 3">XH-48</strain>
    </source>
</reference>
<dbReference type="RefSeq" id="WP_049953065.1">
    <property type="nucleotide sequence ID" value="NZ_CP007055.1"/>
</dbReference>
<name>W0JRD2_9EURY</name>
<evidence type="ECO:0000313" key="2">
    <source>
        <dbReference type="EMBL" id="AHF99821.1"/>
    </source>
</evidence>
<dbReference type="GeneID" id="25145640"/>
<dbReference type="Proteomes" id="UP000019024">
    <property type="component" value="Chromosome"/>
</dbReference>
<dbReference type="PATRIC" id="fig|797299.3.peg.1910"/>
<organism evidence="2 3">
    <name type="scientific">Halostagnicola larsenii XH-48</name>
    <dbReference type="NCBI Taxonomy" id="797299"/>
    <lineage>
        <taxon>Archaea</taxon>
        <taxon>Methanobacteriati</taxon>
        <taxon>Methanobacteriota</taxon>
        <taxon>Stenosarchaea group</taxon>
        <taxon>Halobacteria</taxon>
        <taxon>Halobacteriales</taxon>
        <taxon>Natrialbaceae</taxon>
        <taxon>Halostagnicola</taxon>
    </lineage>
</organism>
<dbReference type="Pfam" id="PF25956">
    <property type="entry name" value="DUF7993"/>
    <property type="match status" value="1"/>
</dbReference>
<keyword evidence="3" id="KW-1185">Reference proteome</keyword>
<accession>W0JRD2</accession>
<dbReference type="KEGG" id="hlr:HALLA_14515"/>
<feature type="domain" description="DUF7993" evidence="1">
    <location>
        <begin position="1"/>
        <end position="131"/>
    </location>
</feature>
<protein>
    <recommendedName>
        <fullName evidence="1">DUF7993 domain-containing protein</fullName>
    </recommendedName>
</protein>
<dbReference type="EMBL" id="CP007055">
    <property type="protein sequence ID" value="AHF99821.1"/>
    <property type="molecule type" value="Genomic_DNA"/>
</dbReference>
<sequence>MVEARITDGRRIAELLASELDGREDGHLERLAVVDADTDVEPTADGARAYDIERARPAGGGALFARVFVHEDRTRVEFERGQERAADAAEAVGLRVRPKATTPPKTLVFVEDGGEVKRATDVFDEVSRSLEE</sequence>
<evidence type="ECO:0000259" key="1">
    <source>
        <dbReference type="Pfam" id="PF25956"/>
    </source>
</evidence>
<evidence type="ECO:0000313" key="3">
    <source>
        <dbReference type="Proteomes" id="UP000019024"/>
    </source>
</evidence>
<dbReference type="STRING" id="797299.HALLA_14515"/>
<proteinExistence type="predicted"/>
<gene>
    <name evidence="2" type="ORF">HALLA_14515</name>
</gene>
<dbReference type="OrthoDB" id="242585at2157"/>
<dbReference type="InterPro" id="IPR058306">
    <property type="entry name" value="DUF7993"/>
</dbReference>
<dbReference type="AlphaFoldDB" id="W0JRD2"/>